<reference evidence="2" key="1">
    <citation type="submission" date="2019-06" db="EMBL/GenBank/DDBJ databases">
        <title>The complete genome of Emcibacter congregatus ZYLT.</title>
        <authorList>
            <person name="Zhao Z."/>
        </authorList>
    </citation>
    <scope>NUCLEOTIDE SEQUENCE [LARGE SCALE GENOMIC DNA]</scope>
    <source>
        <strain evidence="2">MCCC 1A06723</strain>
    </source>
</reference>
<accession>A0A501PHQ9</accession>
<dbReference type="InterPro" id="IPR009922">
    <property type="entry name" value="DUF1457"/>
</dbReference>
<evidence type="ECO:0000313" key="1">
    <source>
        <dbReference type="EMBL" id="TPD60013.1"/>
    </source>
</evidence>
<dbReference type="EMBL" id="VFIY01000009">
    <property type="protein sequence ID" value="TPD60013.1"/>
    <property type="molecule type" value="Genomic_DNA"/>
</dbReference>
<dbReference type="OrthoDB" id="8481589at2"/>
<dbReference type="Proteomes" id="UP000319148">
    <property type="component" value="Unassembled WGS sequence"/>
</dbReference>
<name>A0A501PHQ9_9PROT</name>
<keyword evidence="2" id="KW-1185">Reference proteome</keyword>
<dbReference type="RefSeq" id="WP_139940677.1">
    <property type="nucleotide sequence ID" value="NZ_JBHSYP010000009.1"/>
</dbReference>
<gene>
    <name evidence="1" type="ORF">FIV46_09420</name>
</gene>
<organism evidence="1 2">
    <name type="scientific">Emcibacter nanhaiensis</name>
    <dbReference type="NCBI Taxonomy" id="1505037"/>
    <lineage>
        <taxon>Bacteria</taxon>
        <taxon>Pseudomonadati</taxon>
        <taxon>Pseudomonadota</taxon>
        <taxon>Alphaproteobacteria</taxon>
        <taxon>Emcibacterales</taxon>
        <taxon>Emcibacteraceae</taxon>
        <taxon>Emcibacter</taxon>
    </lineage>
</organism>
<protein>
    <submittedName>
        <fullName evidence="1">PAS domain-containing protein</fullName>
    </submittedName>
</protein>
<comment type="caution">
    <text evidence="1">The sequence shown here is derived from an EMBL/GenBank/DDBJ whole genome shotgun (WGS) entry which is preliminary data.</text>
</comment>
<proteinExistence type="predicted"/>
<sequence length="168" mass="19454">MFKSPVNLSDIESNVLKELFLYWCKIRGARSIPRRKDFRPIDVPHLLPYIAMVNVEQDTKKYQIRLVGTETAEVTGKSIIGQYLDDIPGMSKSVDRFDWVVKEKLPYLYHGRLSWSEKDFLEYDALGLPFSNDNFAVNIIMAGLVYSFPSETVCEETEASCLWERFGR</sequence>
<evidence type="ECO:0000313" key="2">
    <source>
        <dbReference type="Proteomes" id="UP000319148"/>
    </source>
</evidence>
<dbReference type="AlphaFoldDB" id="A0A501PHQ9"/>
<dbReference type="Pfam" id="PF07310">
    <property type="entry name" value="PAS_5"/>
    <property type="match status" value="1"/>
</dbReference>